<dbReference type="PaxDb" id="187420-MTH_1899"/>
<reference evidence="2 3" key="1">
    <citation type="journal article" date="1997" name="J. Bacteriol.">
        <title>Complete genome sequence of Methanobacterium thermoautotrophicum deltaH: functional analysis and comparative genomics.</title>
        <authorList>
            <person name="Smith D.R."/>
            <person name="Doucette-Stamm L.A."/>
            <person name="Deloughery C."/>
            <person name="Lee H.-M."/>
            <person name="Dubois J."/>
            <person name="Aldredge T."/>
            <person name="Bashirzadeh R."/>
            <person name="Blakely D."/>
            <person name="Cook R."/>
            <person name="Gilbert K."/>
            <person name="Harrison D."/>
            <person name="Hoang L."/>
            <person name="Keagle P."/>
            <person name="Lumm W."/>
            <person name="Pothier B."/>
            <person name="Qiu D."/>
            <person name="Spadafora R."/>
            <person name="Vicare R."/>
            <person name="Wang Y."/>
            <person name="Wierzbowski J."/>
            <person name="Gibson R."/>
            <person name="Jiwani N."/>
            <person name="Caruso A."/>
            <person name="Bush D."/>
            <person name="Safer H."/>
            <person name="Patwell D."/>
            <person name="Prabhakar S."/>
            <person name="McDougall S."/>
            <person name="Shimer G."/>
            <person name="Goyal A."/>
            <person name="Pietrovski S."/>
            <person name="Church G.M."/>
            <person name="Daniels C.J."/>
            <person name="Mao J.-i."/>
            <person name="Rice P."/>
            <person name="Nolling J."/>
            <person name="Reeve J.N."/>
        </authorList>
    </citation>
    <scope>NUCLEOTIDE SEQUENCE [LARGE SCALE GENOMIC DNA]</scope>
    <source>
        <strain evidence="3">ATCC 29096 / DSM 1053 / JCM 10044 / NBRC 100330 / Delta H</strain>
    </source>
</reference>
<evidence type="ECO:0000313" key="2">
    <source>
        <dbReference type="EMBL" id="AAB86359.1"/>
    </source>
</evidence>
<organism evidence="2 3">
    <name type="scientific">Methanothermobacter thermautotrophicus (strain ATCC 29096 / DSM 1053 / JCM 10044 / NBRC 100330 / Delta H)</name>
    <name type="common">Methanobacterium thermoautotrophicum</name>
    <dbReference type="NCBI Taxonomy" id="187420"/>
    <lineage>
        <taxon>Archaea</taxon>
        <taxon>Methanobacteriati</taxon>
        <taxon>Methanobacteriota</taxon>
        <taxon>Methanomada group</taxon>
        <taxon>Methanobacteria</taxon>
        <taxon>Methanobacteriales</taxon>
        <taxon>Methanobacteriaceae</taxon>
        <taxon>Methanothermobacter</taxon>
    </lineage>
</organism>
<evidence type="ECO:0000313" key="3">
    <source>
        <dbReference type="Proteomes" id="UP000005223"/>
    </source>
</evidence>
<name>O27921_METTH</name>
<dbReference type="EMBL" id="AE000666">
    <property type="protein sequence ID" value="AAB86359.1"/>
    <property type="molecule type" value="Genomic_DNA"/>
</dbReference>
<dbReference type="Proteomes" id="UP000005223">
    <property type="component" value="Chromosome"/>
</dbReference>
<dbReference type="EnsemblBacteria" id="AAB86359">
    <property type="protein sequence ID" value="AAB86359"/>
    <property type="gene ID" value="MTH_1899"/>
</dbReference>
<dbReference type="KEGG" id="mth:MTH_1899"/>
<evidence type="ECO:0000256" key="1">
    <source>
        <dbReference type="SAM" id="Phobius"/>
    </source>
</evidence>
<feature type="transmembrane region" description="Helical" evidence="1">
    <location>
        <begin position="15"/>
        <end position="38"/>
    </location>
</feature>
<gene>
    <name evidence="2" type="ordered locus">MTH_1899</name>
</gene>
<dbReference type="InParanoid" id="O27921"/>
<keyword evidence="1" id="KW-0812">Transmembrane</keyword>
<keyword evidence="1" id="KW-0472">Membrane</keyword>
<dbReference type="AlphaFoldDB" id="O27921"/>
<accession>O27921</accession>
<dbReference type="PIR" id="D69120">
    <property type="entry name" value="D69120"/>
</dbReference>
<sequence>MYSAAPCPASSFKNFILYTSINIHQFWLATLICVYPLINLADNTLVILLCSHQYQHI</sequence>
<proteinExistence type="predicted"/>
<protein>
    <submittedName>
        <fullName evidence="2">Uncharacterized protein</fullName>
    </submittedName>
</protein>
<keyword evidence="1" id="KW-1133">Transmembrane helix</keyword>
<keyword evidence="3" id="KW-1185">Reference proteome</keyword>
<dbReference type="HOGENOM" id="CLU_2985744_0_0_2"/>